<accession>A0A376LPZ9</accession>
<protein>
    <submittedName>
        <fullName evidence="1">Uncharacterized protein</fullName>
    </submittedName>
</protein>
<organism evidence="1 3">
    <name type="scientific">Escherichia coli</name>
    <dbReference type="NCBI Taxonomy" id="562"/>
    <lineage>
        <taxon>Bacteria</taxon>
        <taxon>Pseudomonadati</taxon>
        <taxon>Pseudomonadota</taxon>
        <taxon>Gammaproteobacteria</taxon>
        <taxon>Enterobacterales</taxon>
        <taxon>Enterobacteriaceae</taxon>
        <taxon>Escherichia</taxon>
    </lineage>
</organism>
<evidence type="ECO:0000313" key="2">
    <source>
        <dbReference type="EMBL" id="WWX73771.1"/>
    </source>
</evidence>
<evidence type="ECO:0000313" key="1">
    <source>
        <dbReference type="EMBL" id="STF46301.1"/>
    </source>
</evidence>
<proteinExistence type="predicted"/>
<name>A0A376LPZ9_ECOLX</name>
<dbReference type="EMBL" id="UGAB01000002">
    <property type="protein sequence ID" value="STF46301.1"/>
    <property type="molecule type" value="Genomic_DNA"/>
</dbReference>
<reference evidence="2" key="2">
    <citation type="submission" date="2024-03" db="EMBL/GenBank/DDBJ databases">
        <title>Epithelial relay of microbial signals coordinates intestinal macrophage supported barrier repair.</title>
        <authorList>
            <person name="Tsai M.T."/>
        </authorList>
    </citation>
    <scope>NUCLEOTIDE SEQUENCE</scope>
    <source>
        <strain evidence="2">MS 21-1</strain>
    </source>
</reference>
<dbReference type="Proteomes" id="UP001383096">
    <property type="component" value="Chromosome"/>
</dbReference>
<gene>
    <name evidence="1" type="ORF">NCTC7928_07103</name>
    <name evidence="2" type="ORF">V9Z47_12565</name>
</gene>
<dbReference type="RefSeq" id="WP_000997868.1">
    <property type="nucleotide sequence ID" value="NZ_CAJZOM010000010.1"/>
</dbReference>
<evidence type="ECO:0000313" key="3">
    <source>
        <dbReference type="Proteomes" id="UP000254877"/>
    </source>
</evidence>
<dbReference type="Proteomes" id="UP000254877">
    <property type="component" value="Unassembled WGS sequence"/>
</dbReference>
<sequence length="206" mass="23409">MNDIKTAYSLGGNGMLITRYTEDASVHEVETKDYHEVLKDMEAGAYDADLNLAMQIVDIVMDASIRDYVSLNAEEKTVVARYVFCLTFVKRMEEDFGRVPVPEEIDPMAFGSAVIFPLDENHMGSIALHTMRDMMKKLFEVKLLEKFVDDGYEEEEVKHLMPLFYGEMVGTDMRANDFGVQAAIAVLNDARKNSQPMPEPEKRVLH</sequence>
<dbReference type="AlphaFoldDB" id="A0A376LPZ9"/>
<reference evidence="1 3" key="1">
    <citation type="submission" date="2018-06" db="EMBL/GenBank/DDBJ databases">
        <authorList>
            <consortium name="Pathogen Informatics"/>
            <person name="Doyle S."/>
        </authorList>
    </citation>
    <scope>NUCLEOTIDE SEQUENCE [LARGE SCALE GENOMIC DNA]</scope>
    <source>
        <strain evidence="1 3">NCTC7928</strain>
    </source>
</reference>
<dbReference type="EMBL" id="CP146670">
    <property type="protein sequence ID" value="WWX73771.1"/>
    <property type="molecule type" value="Genomic_DNA"/>
</dbReference>